<dbReference type="InterPro" id="IPR035901">
    <property type="entry name" value="GIY-YIG_endonuc_sf"/>
</dbReference>
<dbReference type="PROSITE" id="PS50164">
    <property type="entry name" value="GIY_YIG"/>
    <property type="match status" value="1"/>
</dbReference>
<comment type="similarity">
    <text evidence="1">Belongs to the UPF0213 family.</text>
</comment>
<sequence>MYYLYLILCENDSIYTGVTDNLERRFAEHKTKSGGWHTKLYPAIKILRTEEFKTKPEALKRERQVKGWRREKKLNLIKFGKPSNVVG</sequence>
<gene>
    <name evidence="3" type="ORF">A3A13_01365</name>
</gene>
<reference evidence="3 4" key="1">
    <citation type="journal article" date="2016" name="Nat. Commun.">
        <title>Thousands of microbial genomes shed light on interconnected biogeochemical processes in an aquifer system.</title>
        <authorList>
            <person name="Anantharaman K."/>
            <person name="Brown C.T."/>
            <person name="Hug L.A."/>
            <person name="Sharon I."/>
            <person name="Castelle C.J."/>
            <person name="Probst A.J."/>
            <person name="Thomas B.C."/>
            <person name="Singh A."/>
            <person name="Wilkins M.J."/>
            <person name="Karaoz U."/>
            <person name="Brodie E.L."/>
            <person name="Williams K.H."/>
            <person name="Hubbard S.S."/>
            <person name="Banfield J.F."/>
        </authorList>
    </citation>
    <scope>NUCLEOTIDE SEQUENCE [LARGE SCALE GENOMIC DNA]</scope>
</reference>
<dbReference type="STRING" id="1802695.A3A13_01365"/>
<dbReference type="CDD" id="cd10456">
    <property type="entry name" value="GIY-YIG_UPF0213"/>
    <property type="match status" value="1"/>
</dbReference>
<evidence type="ECO:0000256" key="1">
    <source>
        <dbReference type="ARBA" id="ARBA00007435"/>
    </source>
</evidence>
<organism evidence="3 4">
    <name type="scientific">Candidatus Yanofskybacteria bacterium RIFCSPLOWO2_01_FULL_43_22</name>
    <dbReference type="NCBI Taxonomy" id="1802695"/>
    <lineage>
        <taxon>Bacteria</taxon>
        <taxon>Candidatus Yanofskyibacteriota</taxon>
    </lineage>
</organism>
<protein>
    <recommendedName>
        <fullName evidence="2">GIY-YIG domain-containing protein</fullName>
    </recommendedName>
</protein>
<dbReference type="InterPro" id="IPR000305">
    <property type="entry name" value="GIY-YIG_endonuc"/>
</dbReference>
<name>A0A1F8GH66_9BACT</name>
<dbReference type="EMBL" id="MGKJ01000010">
    <property type="protein sequence ID" value="OGN24732.1"/>
    <property type="molecule type" value="Genomic_DNA"/>
</dbReference>
<dbReference type="Proteomes" id="UP000178911">
    <property type="component" value="Unassembled WGS sequence"/>
</dbReference>
<evidence type="ECO:0000313" key="4">
    <source>
        <dbReference type="Proteomes" id="UP000178911"/>
    </source>
</evidence>
<comment type="caution">
    <text evidence="3">The sequence shown here is derived from an EMBL/GenBank/DDBJ whole genome shotgun (WGS) entry which is preliminary data.</text>
</comment>
<evidence type="ECO:0000313" key="3">
    <source>
        <dbReference type="EMBL" id="OGN24732.1"/>
    </source>
</evidence>
<feature type="domain" description="GIY-YIG" evidence="2">
    <location>
        <begin position="1"/>
        <end position="76"/>
    </location>
</feature>
<dbReference type="PANTHER" id="PTHR34477:SF1">
    <property type="entry name" value="UPF0213 PROTEIN YHBQ"/>
    <property type="match status" value="1"/>
</dbReference>
<evidence type="ECO:0000259" key="2">
    <source>
        <dbReference type="PROSITE" id="PS50164"/>
    </source>
</evidence>
<accession>A0A1F8GH66</accession>
<dbReference type="Gene3D" id="3.40.1440.10">
    <property type="entry name" value="GIY-YIG endonuclease"/>
    <property type="match status" value="1"/>
</dbReference>
<dbReference type="SMART" id="SM00465">
    <property type="entry name" value="GIYc"/>
    <property type="match status" value="1"/>
</dbReference>
<dbReference type="PANTHER" id="PTHR34477">
    <property type="entry name" value="UPF0213 PROTEIN YHBQ"/>
    <property type="match status" value="1"/>
</dbReference>
<dbReference type="AlphaFoldDB" id="A0A1F8GH66"/>
<proteinExistence type="inferred from homology"/>
<dbReference type="Pfam" id="PF01541">
    <property type="entry name" value="GIY-YIG"/>
    <property type="match status" value="1"/>
</dbReference>
<dbReference type="SUPFAM" id="SSF82771">
    <property type="entry name" value="GIY-YIG endonuclease"/>
    <property type="match status" value="1"/>
</dbReference>
<dbReference type="InterPro" id="IPR050190">
    <property type="entry name" value="UPF0213_domain"/>
</dbReference>